<keyword evidence="2" id="KW-1185">Reference proteome</keyword>
<organism evidence="1 2">
    <name type="scientific">Ameiurus melas</name>
    <name type="common">Black bullhead</name>
    <name type="synonym">Silurus melas</name>
    <dbReference type="NCBI Taxonomy" id="219545"/>
    <lineage>
        <taxon>Eukaryota</taxon>
        <taxon>Metazoa</taxon>
        <taxon>Chordata</taxon>
        <taxon>Craniata</taxon>
        <taxon>Vertebrata</taxon>
        <taxon>Euteleostomi</taxon>
        <taxon>Actinopterygii</taxon>
        <taxon>Neopterygii</taxon>
        <taxon>Teleostei</taxon>
        <taxon>Ostariophysi</taxon>
        <taxon>Siluriformes</taxon>
        <taxon>Ictaluridae</taxon>
        <taxon>Ameiurus</taxon>
    </lineage>
</organism>
<name>A0A7J6BEI8_AMEME</name>
<dbReference type="AlphaFoldDB" id="A0A7J6BEI8"/>
<dbReference type="EMBL" id="JAAGNN010000001">
    <property type="protein sequence ID" value="KAF4093272.1"/>
    <property type="molecule type" value="Genomic_DNA"/>
</dbReference>
<gene>
    <name evidence="1" type="ORF">AMELA_G00000420</name>
</gene>
<protein>
    <submittedName>
        <fullName evidence="1">Uncharacterized protein</fullName>
    </submittedName>
</protein>
<proteinExistence type="predicted"/>
<comment type="caution">
    <text evidence="1">The sequence shown here is derived from an EMBL/GenBank/DDBJ whole genome shotgun (WGS) entry which is preliminary data.</text>
</comment>
<evidence type="ECO:0000313" key="2">
    <source>
        <dbReference type="Proteomes" id="UP000593565"/>
    </source>
</evidence>
<evidence type="ECO:0000313" key="1">
    <source>
        <dbReference type="EMBL" id="KAF4093272.1"/>
    </source>
</evidence>
<accession>A0A7J6BEI8</accession>
<reference evidence="1 2" key="1">
    <citation type="submission" date="2020-02" db="EMBL/GenBank/DDBJ databases">
        <title>A chromosome-scale genome assembly of the black bullhead catfish (Ameiurus melas).</title>
        <authorList>
            <person name="Wen M."/>
            <person name="Zham M."/>
            <person name="Cabau C."/>
            <person name="Klopp C."/>
            <person name="Donnadieu C."/>
            <person name="Roques C."/>
            <person name="Bouchez O."/>
            <person name="Lampietro C."/>
            <person name="Jouanno E."/>
            <person name="Herpin A."/>
            <person name="Louis A."/>
            <person name="Berthelot C."/>
            <person name="Parey E."/>
            <person name="Roest-Crollius H."/>
            <person name="Braasch I."/>
            <person name="Postlethwait J."/>
            <person name="Robinson-Rechavi M."/>
            <person name="Echchiki A."/>
            <person name="Begum T."/>
            <person name="Montfort J."/>
            <person name="Schartl M."/>
            <person name="Bobe J."/>
            <person name="Guiguen Y."/>
        </authorList>
    </citation>
    <scope>NUCLEOTIDE SEQUENCE [LARGE SCALE GENOMIC DNA]</scope>
    <source>
        <strain evidence="1">M_S1</strain>
        <tissue evidence="1">Blood</tissue>
    </source>
</reference>
<dbReference type="Proteomes" id="UP000593565">
    <property type="component" value="Unassembled WGS sequence"/>
</dbReference>
<sequence>MIRVRLFMYTSSYTSLGGYDRLQTLFPASSGFLAVRFQKYNAANGLLLTRTRAPAARADLINESSCSVPKRHKAFNRSGLISGQAREVCLHQYGSSSVDASLA</sequence>